<dbReference type="EMBL" id="MK500370">
    <property type="protein sequence ID" value="QBK87845.1"/>
    <property type="molecule type" value="Genomic_DNA"/>
</dbReference>
<evidence type="ECO:0000313" key="1">
    <source>
        <dbReference type="EMBL" id="QBK87845.1"/>
    </source>
</evidence>
<reference evidence="1" key="1">
    <citation type="journal article" date="2019" name="MBio">
        <title>Virus Genomes from Deep Sea Sediments Expand the Ocean Megavirome and Support Independent Origins of Viral Gigantism.</title>
        <authorList>
            <person name="Backstrom D."/>
            <person name="Yutin N."/>
            <person name="Jorgensen S.L."/>
            <person name="Dharamshi J."/>
            <person name="Homa F."/>
            <person name="Zaremba-Niedwiedzka K."/>
            <person name="Spang A."/>
            <person name="Wolf Y.I."/>
            <person name="Koonin E.V."/>
            <person name="Ettema T.J."/>
        </authorList>
    </citation>
    <scope>NUCLEOTIDE SEQUENCE</scope>
</reference>
<proteinExistence type="predicted"/>
<gene>
    <name evidence="1" type="ORF">LCMAC202_01930</name>
</gene>
<protein>
    <submittedName>
        <fullName evidence="1">Uncharacterized protein</fullName>
    </submittedName>
</protein>
<name>A0A481YYE8_9VIRU</name>
<sequence length="185" mass="21632">MATQKFAYALSFFGDDAIGEFVTNDPQKITQMYNKLTTELYPLWIKDDYGFDCVMETFDVHTKIDEGDDFDFKPKDIHNGNQLFVDKLLDYIRKSLKIVRVYMNDVGFKAAIYYDKPSQVPNEAGDFPPKFYMVHGDSEKYWTILTDDHSTAKTYIKQYFNEDGTINKHKLDADISQYAFTYEGY</sequence>
<accession>A0A481YYE8</accession>
<organism evidence="1">
    <name type="scientific">Marseillevirus LCMAC202</name>
    <dbReference type="NCBI Taxonomy" id="2506606"/>
    <lineage>
        <taxon>Viruses</taxon>
        <taxon>Varidnaviria</taxon>
        <taxon>Bamfordvirae</taxon>
        <taxon>Nucleocytoviricota</taxon>
        <taxon>Megaviricetes</taxon>
        <taxon>Pimascovirales</taxon>
        <taxon>Pimascovirales incertae sedis</taxon>
        <taxon>Marseilleviridae</taxon>
    </lineage>
</organism>